<evidence type="ECO:0000313" key="1">
    <source>
        <dbReference type="EMBL" id="MDV2883852.1"/>
    </source>
</evidence>
<gene>
    <name evidence="1" type="ORF">RYX45_01570</name>
</gene>
<dbReference type="EMBL" id="JAWJAY010000001">
    <property type="protein sequence ID" value="MDV2883852.1"/>
    <property type="molecule type" value="Genomic_DNA"/>
</dbReference>
<evidence type="ECO:0000313" key="2">
    <source>
        <dbReference type="Proteomes" id="UP001285636"/>
    </source>
</evidence>
<organism evidence="1 2">
    <name type="scientific">Alkalihalophilus pseudofirmus</name>
    <name type="common">Bacillus pseudofirmus</name>
    <dbReference type="NCBI Taxonomy" id="79885"/>
    <lineage>
        <taxon>Bacteria</taxon>
        <taxon>Bacillati</taxon>
        <taxon>Bacillota</taxon>
        <taxon>Bacilli</taxon>
        <taxon>Bacillales</taxon>
        <taxon>Bacillaceae</taxon>
        <taxon>Alkalihalophilus</taxon>
    </lineage>
</organism>
<accession>A0AAJ2NJY0</accession>
<sequence length="118" mass="14248">MQVKEYKPSSYNLDAYPILFELENHMRDTIFLNKKYYDPKDIPHVMTFSMLYLQLQKQYSKGNRAFSHLMLAFIEKSLPIRNKVCHMEEITEDEFDTLELCLKLVRIGIKNRDYKFNK</sequence>
<name>A0AAJ2NJY0_ALKPS</name>
<protein>
    <submittedName>
        <fullName evidence="1">Uncharacterized protein</fullName>
    </submittedName>
</protein>
<comment type="caution">
    <text evidence="1">The sequence shown here is derived from an EMBL/GenBank/DDBJ whole genome shotgun (WGS) entry which is preliminary data.</text>
</comment>
<proteinExistence type="predicted"/>
<reference evidence="1" key="1">
    <citation type="submission" date="2023-10" db="EMBL/GenBank/DDBJ databases">
        <title>Screening of Alkalihalophilus pseudofirmusBZ-TG-HK211 and Its Alleviation of Salt Stress on Rapeseed Growth.</title>
        <authorList>
            <person name="Zhao B."/>
            <person name="Guo T."/>
        </authorList>
    </citation>
    <scope>NUCLEOTIDE SEQUENCE</scope>
    <source>
        <strain evidence="1">BZ-TG-HK211</strain>
    </source>
</reference>
<dbReference type="RefSeq" id="WP_323465695.1">
    <property type="nucleotide sequence ID" value="NZ_CP144224.1"/>
</dbReference>
<dbReference type="AlphaFoldDB" id="A0AAJ2NJY0"/>
<dbReference type="Proteomes" id="UP001285636">
    <property type="component" value="Unassembled WGS sequence"/>
</dbReference>